<reference evidence="10" key="1">
    <citation type="journal article" date="2015" name="Nature">
        <title>Complex archaea that bridge the gap between prokaryotes and eukaryotes.</title>
        <authorList>
            <person name="Spang A."/>
            <person name="Saw J.H."/>
            <person name="Jorgensen S.L."/>
            <person name="Zaremba-Niedzwiedzka K."/>
            <person name="Martijn J."/>
            <person name="Lind A.E."/>
            <person name="van Eijk R."/>
            <person name="Schleper C."/>
            <person name="Guy L."/>
            <person name="Ettema T.J."/>
        </authorList>
    </citation>
    <scope>NUCLEOTIDE SEQUENCE</scope>
</reference>
<name>A0A0F9G2S6_9ZZZZ</name>
<dbReference type="PANTHER" id="PTHR30012">
    <property type="entry name" value="GENERAL SECRETION PATHWAY PROTEIN"/>
    <property type="match status" value="1"/>
</dbReference>
<feature type="transmembrane region" description="Helical" evidence="8">
    <location>
        <begin position="214"/>
        <end position="244"/>
    </location>
</feature>
<feature type="transmembrane region" description="Helical" evidence="8">
    <location>
        <begin position="171"/>
        <end position="194"/>
    </location>
</feature>
<evidence type="ECO:0000256" key="3">
    <source>
        <dbReference type="ARBA" id="ARBA00022475"/>
    </source>
</evidence>
<proteinExistence type="inferred from homology"/>
<dbReference type="PANTHER" id="PTHR30012:SF0">
    <property type="entry name" value="TYPE II SECRETION SYSTEM PROTEIN F-RELATED"/>
    <property type="match status" value="1"/>
</dbReference>
<evidence type="ECO:0000313" key="10">
    <source>
        <dbReference type="EMBL" id="KKL57682.1"/>
    </source>
</evidence>
<evidence type="ECO:0000256" key="1">
    <source>
        <dbReference type="ARBA" id="ARBA00004429"/>
    </source>
</evidence>
<feature type="domain" description="Type II secretion system protein GspF" evidence="9">
    <location>
        <begin position="72"/>
        <end position="195"/>
    </location>
</feature>
<evidence type="ECO:0000256" key="8">
    <source>
        <dbReference type="SAM" id="Phobius"/>
    </source>
</evidence>
<keyword evidence="6 8" id="KW-1133">Transmembrane helix</keyword>
<organism evidence="10">
    <name type="scientific">marine sediment metagenome</name>
    <dbReference type="NCBI Taxonomy" id="412755"/>
    <lineage>
        <taxon>unclassified sequences</taxon>
        <taxon>metagenomes</taxon>
        <taxon>ecological metagenomes</taxon>
    </lineage>
</organism>
<evidence type="ECO:0000256" key="4">
    <source>
        <dbReference type="ARBA" id="ARBA00022519"/>
    </source>
</evidence>
<dbReference type="InterPro" id="IPR042094">
    <property type="entry name" value="T2SS_GspF_sf"/>
</dbReference>
<feature type="domain" description="Type II secretion system protein GspF" evidence="9">
    <location>
        <begin position="276"/>
        <end position="397"/>
    </location>
</feature>
<dbReference type="FunFam" id="1.20.81.30:FF:000001">
    <property type="entry name" value="Type II secretion system protein F"/>
    <property type="match status" value="2"/>
</dbReference>
<dbReference type="GO" id="GO:0005886">
    <property type="term" value="C:plasma membrane"/>
    <property type="evidence" value="ECO:0007669"/>
    <property type="project" value="UniProtKB-SubCell"/>
</dbReference>
<protein>
    <recommendedName>
        <fullName evidence="9">Type II secretion system protein GspF domain-containing protein</fullName>
    </recommendedName>
</protein>
<accession>A0A0F9G2S6</accession>
<dbReference type="InterPro" id="IPR018076">
    <property type="entry name" value="T2SS_GspF_dom"/>
</dbReference>
<keyword evidence="7 8" id="KW-0472">Membrane</keyword>
<feature type="transmembrane region" description="Helical" evidence="8">
    <location>
        <begin position="378"/>
        <end position="399"/>
    </location>
</feature>
<evidence type="ECO:0000259" key="9">
    <source>
        <dbReference type="Pfam" id="PF00482"/>
    </source>
</evidence>
<keyword evidence="3" id="KW-1003">Cell membrane</keyword>
<keyword evidence="4" id="KW-0997">Cell inner membrane</keyword>
<evidence type="ECO:0000256" key="2">
    <source>
        <dbReference type="ARBA" id="ARBA00005745"/>
    </source>
</evidence>
<comment type="subcellular location">
    <subcellularLocation>
        <location evidence="1">Cell inner membrane</location>
        <topology evidence="1">Multi-pass membrane protein</topology>
    </subcellularLocation>
</comment>
<dbReference type="EMBL" id="LAZR01030080">
    <property type="protein sequence ID" value="KKL57682.1"/>
    <property type="molecule type" value="Genomic_DNA"/>
</dbReference>
<dbReference type="Pfam" id="PF00482">
    <property type="entry name" value="T2SSF"/>
    <property type="match status" value="2"/>
</dbReference>
<keyword evidence="5 8" id="KW-0812">Transmembrane</keyword>
<dbReference type="InterPro" id="IPR003004">
    <property type="entry name" value="GspF/PilC"/>
</dbReference>
<dbReference type="AlphaFoldDB" id="A0A0F9G2S6"/>
<evidence type="ECO:0000256" key="6">
    <source>
        <dbReference type="ARBA" id="ARBA00022989"/>
    </source>
</evidence>
<dbReference type="GO" id="GO:0015628">
    <property type="term" value="P:protein secretion by the type II secretion system"/>
    <property type="evidence" value="ECO:0007669"/>
    <property type="project" value="TreeGrafter"/>
</dbReference>
<gene>
    <name evidence="10" type="ORF">LCGC14_2232960</name>
</gene>
<sequence>MPEYRYQVRDQGGGVTTGTVSARTLTEAAGEVRGQGGHLLDISPVASAAGLMDKLRSVRVEFGPGLKDILGFTTELSVMIKAGISIRAAVDGIAEQTEKPKFKKIIAQMGHDVESGKPFSDALARHPKVFDALYVNMVRASETAGNFGHMLGRISSYLRQQLETRSMVRGAMIYPAIIGTMAVGTTVFLLAFVLPRFSMVFAGKEEILPAPTKVLLALSGFLVGYWYVIIAGVVMAGVGFYYLVSTPGGRAWWDGVKLKLPLFRAMFRALYITRGLQTMGEMVNAGVPMLETLRITAEVSGNTLYRKMWMAVHRSVRAGRKIAAPLANSALLPRSVVQMVSAGEESGKLGEVLAEVSDHYAVELRNTIKGVTAMIEPLMIVMMGVVVGFIAMSIILPIFKLSQLVN</sequence>
<dbReference type="Gene3D" id="1.20.81.30">
    <property type="entry name" value="Type II secretion system (T2SS), domain F"/>
    <property type="match status" value="2"/>
</dbReference>
<evidence type="ECO:0000256" key="7">
    <source>
        <dbReference type="ARBA" id="ARBA00023136"/>
    </source>
</evidence>
<evidence type="ECO:0000256" key="5">
    <source>
        <dbReference type="ARBA" id="ARBA00022692"/>
    </source>
</evidence>
<dbReference type="PRINTS" id="PR00812">
    <property type="entry name" value="BCTERIALGSPF"/>
</dbReference>
<comment type="similarity">
    <text evidence="2">Belongs to the GSP F family.</text>
</comment>
<comment type="caution">
    <text evidence="10">The sequence shown here is derived from an EMBL/GenBank/DDBJ whole genome shotgun (WGS) entry which is preliminary data.</text>
</comment>